<dbReference type="EMBL" id="CADIKC010000015">
    <property type="protein sequence ID" value="CAB3742698.1"/>
    <property type="molecule type" value="Genomic_DNA"/>
</dbReference>
<sequence>MSKAASTTKLNAGLVEAAIRRHVDHRANTLIPEAEIRWGIGSHRGNYRADFVLITRAGYATELEVKVSLADWRKDLSKPKWVGMPDWITRFIYVVPENLGIPEWVPAKSGVWHVVPAVTDPYYNPALESRRPDGYQIVVARAPHVLGRTKLPSAVLGTWLRNLYYRYWDQRIHAEGRIARHIREGVAA</sequence>
<accession>A0A6J5CU44</accession>
<evidence type="ECO:0000313" key="2">
    <source>
        <dbReference type="Proteomes" id="UP000494255"/>
    </source>
</evidence>
<name>A0A6J5CU44_9BURK</name>
<dbReference type="AlphaFoldDB" id="A0A6J5CU44"/>
<dbReference type="RefSeq" id="WP_175054372.1">
    <property type="nucleotide sequence ID" value="NZ_CADIKC010000015.1"/>
</dbReference>
<dbReference type="GeneID" id="97045489"/>
<protein>
    <submittedName>
        <fullName evidence="1">Uncharacterized protein</fullName>
    </submittedName>
</protein>
<dbReference type="Proteomes" id="UP000494255">
    <property type="component" value="Unassembled WGS sequence"/>
</dbReference>
<proteinExistence type="predicted"/>
<reference evidence="1 2" key="1">
    <citation type="submission" date="2020-04" db="EMBL/GenBank/DDBJ databases">
        <authorList>
            <person name="De Canck E."/>
        </authorList>
    </citation>
    <scope>NUCLEOTIDE SEQUENCE [LARGE SCALE GENOMIC DNA]</scope>
    <source>
        <strain evidence="1 2">LMG 24238</strain>
    </source>
</reference>
<evidence type="ECO:0000313" key="1">
    <source>
        <dbReference type="EMBL" id="CAB3742698.1"/>
    </source>
</evidence>
<organism evidence="1 2">
    <name type="scientific">Paraburkholderia sediminicola</name>
    <dbReference type="NCBI Taxonomy" id="458836"/>
    <lineage>
        <taxon>Bacteria</taxon>
        <taxon>Pseudomonadati</taxon>
        <taxon>Pseudomonadota</taxon>
        <taxon>Betaproteobacteria</taxon>
        <taxon>Burkholderiales</taxon>
        <taxon>Burkholderiaceae</taxon>
        <taxon>Paraburkholderia</taxon>
    </lineage>
</organism>
<gene>
    <name evidence="1" type="ORF">LMG24238_06925</name>
</gene>
<keyword evidence="2" id="KW-1185">Reference proteome</keyword>